<feature type="domain" description="Bacterial bifunctional deaminase-reductase C-terminal" evidence="1">
    <location>
        <begin position="8"/>
        <end position="199"/>
    </location>
</feature>
<dbReference type="PANTHER" id="PTHR38011">
    <property type="entry name" value="DIHYDROFOLATE REDUCTASE FAMILY PROTEIN (AFU_ORTHOLOGUE AFUA_8G06820)"/>
    <property type="match status" value="1"/>
</dbReference>
<dbReference type="Pfam" id="PF01872">
    <property type="entry name" value="RibD_C"/>
    <property type="match status" value="1"/>
</dbReference>
<dbReference type="InterPro" id="IPR002734">
    <property type="entry name" value="RibDG_C"/>
</dbReference>
<dbReference type="Gene3D" id="3.40.430.10">
    <property type="entry name" value="Dihydrofolate Reductase, subunit A"/>
    <property type="match status" value="1"/>
</dbReference>
<dbReference type="InterPro" id="IPR024072">
    <property type="entry name" value="DHFR-like_dom_sf"/>
</dbReference>
<dbReference type="SUPFAM" id="SSF53597">
    <property type="entry name" value="Dihydrofolate reductase-like"/>
    <property type="match status" value="1"/>
</dbReference>
<dbReference type="PANTHER" id="PTHR38011:SF12">
    <property type="entry name" value="BIFUNCTIONAL DEAMINASE-REDUCTASE DOMAIN PROTEIN"/>
    <property type="match status" value="1"/>
</dbReference>
<dbReference type="Proteomes" id="UP000179769">
    <property type="component" value="Unassembled WGS sequence"/>
</dbReference>
<organism evidence="2 3">
    <name type="scientific">Parafrankia soli</name>
    <dbReference type="NCBI Taxonomy" id="2599596"/>
    <lineage>
        <taxon>Bacteria</taxon>
        <taxon>Bacillati</taxon>
        <taxon>Actinomycetota</taxon>
        <taxon>Actinomycetes</taxon>
        <taxon>Frankiales</taxon>
        <taxon>Frankiaceae</taxon>
        <taxon>Parafrankia</taxon>
    </lineage>
</organism>
<dbReference type="EMBL" id="MAXA01000014">
    <property type="protein sequence ID" value="OHV45064.1"/>
    <property type="molecule type" value="Genomic_DNA"/>
</dbReference>
<dbReference type="GO" id="GO:0009231">
    <property type="term" value="P:riboflavin biosynthetic process"/>
    <property type="evidence" value="ECO:0007669"/>
    <property type="project" value="InterPro"/>
</dbReference>
<gene>
    <name evidence="2" type="ORF">BBK14_09910</name>
</gene>
<accession>A0A1S1RJV8</accession>
<evidence type="ECO:0000313" key="3">
    <source>
        <dbReference type="Proteomes" id="UP000179769"/>
    </source>
</evidence>
<reference evidence="3" key="1">
    <citation type="submission" date="2016-07" db="EMBL/GenBank/DDBJ databases">
        <title>Frankia sp. NRRL B-16219 Genome sequencing.</title>
        <authorList>
            <person name="Ghodhbane-Gtari F."/>
            <person name="Swanson E."/>
            <person name="Gueddou A."/>
            <person name="Louati M."/>
            <person name="Nouioui I."/>
            <person name="Hezbri K."/>
            <person name="Abebe-Akele F."/>
            <person name="Simpson S."/>
            <person name="Morris K."/>
            <person name="Thomas K."/>
            <person name="Gtari M."/>
            <person name="Tisa L.S."/>
        </authorList>
    </citation>
    <scope>NUCLEOTIDE SEQUENCE [LARGE SCALE GENOMIC DNA]</scope>
    <source>
        <strain evidence="3">NRRL B-16219</strain>
    </source>
</reference>
<dbReference type="RefSeq" id="WP_020464051.1">
    <property type="nucleotide sequence ID" value="NZ_MAXA01000014.1"/>
</dbReference>
<comment type="caution">
    <text evidence="2">The sequence shown here is derived from an EMBL/GenBank/DDBJ whole genome shotgun (WGS) entry which is preliminary data.</text>
</comment>
<evidence type="ECO:0000259" key="1">
    <source>
        <dbReference type="Pfam" id="PF01872"/>
    </source>
</evidence>
<keyword evidence="3" id="KW-1185">Reference proteome</keyword>
<dbReference type="GO" id="GO:0008703">
    <property type="term" value="F:5-amino-6-(5-phosphoribosylamino)uracil reductase activity"/>
    <property type="evidence" value="ECO:0007669"/>
    <property type="project" value="InterPro"/>
</dbReference>
<dbReference type="AlphaFoldDB" id="A0A1S1RJV8"/>
<name>A0A1S1RJV8_9ACTN</name>
<sequence length="217" mass="24036">MSRVRVHNFSVSLDGYGTGEGQSLERPFGHAEGRLHDWFFHTRSFRAMHGEDGGDTGVDDALAGAWEPGIGAEIMGRNKFGPQRGPWEDHEWTGWWGEDPPFHTPVFVLTHHPRPPLVMKGGTTFHFIDATPQEALRQAREAAGGLDVRIGGGPTMVRDFLAADLIDHLHVAVVPILLGRGVRLWEGLEEMEKRFTVESTTTPSGITHVTFTRPADQ</sequence>
<protein>
    <submittedName>
        <fullName evidence="2">Deaminase</fullName>
    </submittedName>
</protein>
<proteinExistence type="predicted"/>
<dbReference type="InterPro" id="IPR050765">
    <property type="entry name" value="Riboflavin_Biosynth_HTPR"/>
</dbReference>
<evidence type="ECO:0000313" key="2">
    <source>
        <dbReference type="EMBL" id="OHV45064.1"/>
    </source>
</evidence>
<dbReference type="OrthoDB" id="2313602at2"/>